<feature type="non-terminal residue" evidence="2">
    <location>
        <position position="1"/>
    </location>
</feature>
<accession>K1SIE2</accession>
<protein>
    <recommendedName>
        <fullName evidence="1">Putative carbohydrate metabolism domain-containing protein</fullName>
    </recommendedName>
</protein>
<dbReference type="Pfam" id="PF13201">
    <property type="entry name" value="PCMD"/>
    <property type="match status" value="1"/>
</dbReference>
<name>K1SIE2_9ZZZZ</name>
<reference evidence="2" key="1">
    <citation type="journal article" date="2013" name="Environ. Microbiol.">
        <title>Microbiota from the distal guts of lean and obese adolescents exhibit partial functional redundancy besides clear differences in community structure.</title>
        <authorList>
            <person name="Ferrer M."/>
            <person name="Ruiz A."/>
            <person name="Lanza F."/>
            <person name="Haange S.B."/>
            <person name="Oberbach A."/>
            <person name="Till H."/>
            <person name="Bargiela R."/>
            <person name="Campoy C."/>
            <person name="Segura M.T."/>
            <person name="Richter M."/>
            <person name="von Bergen M."/>
            <person name="Seifert J."/>
            <person name="Suarez A."/>
        </authorList>
    </citation>
    <scope>NUCLEOTIDE SEQUENCE</scope>
</reference>
<evidence type="ECO:0000259" key="1">
    <source>
        <dbReference type="Pfam" id="PF13201"/>
    </source>
</evidence>
<dbReference type="InterPro" id="IPR038653">
    <property type="entry name" value="Put_CMD_sf"/>
</dbReference>
<evidence type="ECO:0000313" key="2">
    <source>
        <dbReference type="EMBL" id="EKC53535.1"/>
    </source>
</evidence>
<feature type="domain" description="Putative carbohydrate metabolism" evidence="1">
    <location>
        <begin position="25"/>
        <end position="236"/>
    </location>
</feature>
<dbReference type="InterPro" id="IPR025112">
    <property type="entry name" value="PCMD"/>
</dbReference>
<comment type="caution">
    <text evidence="2">The sequence shown here is derived from an EMBL/GenBank/DDBJ whole genome shotgun (WGS) entry which is preliminary data.</text>
</comment>
<gene>
    <name evidence="2" type="ORF">LEA_16321</name>
</gene>
<organism evidence="2">
    <name type="scientific">human gut metagenome</name>
    <dbReference type="NCBI Taxonomy" id="408170"/>
    <lineage>
        <taxon>unclassified sequences</taxon>
        <taxon>metagenomes</taxon>
        <taxon>organismal metagenomes</taxon>
    </lineage>
</organism>
<dbReference type="EMBL" id="AJWY01011152">
    <property type="protein sequence ID" value="EKC53535.1"/>
    <property type="molecule type" value="Genomic_DNA"/>
</dbReference>
<sequence length="239" mass="25401">STVSRAGLSGSKDVPYPNKTGDSFWDCGNNGITTDLCSSTTDKFGAAVPAAKLQSKNMFVLAAGNLFTGSFNYASMTGTVKFGSKYTYTARPKALRVKYHATTGDIDIVRSQNPAPGVAKGDPDKCRIFVAIVDWSQPHTVVSGTGSTTGAWDPANGADVVSEAGKVVGYGSMWIDQSTPGDALVSSEDALKIHWYEEKAPAPTGNYTIVISCAANAYGDYMTGYSKACLYVDDFEWVY</sequence>
<dbReference type="AlphaFoldDB" id="K1SIE2"/>
<proteinExistence type="predicted"/>
<dbReference type="Gene3D" id="2.60.120.890">
    <property type="entry name" value="BT2081, beta-jelly-roll domain"/>
    <property type="match status" value="1"/>
</dbReference>